<sequence>MGVLGRLKFVRWLALLLGLLLLLTPGIWVRGAGGGAPHYIVVLGAAQYNGKPSPIFRNRLEAALELFRQGIAPAVIVTGGKRPGDRYSEGGVGCDYLQARGVPREALTCEEQSRSTWQNLKNILPVVRDQAILIVTDDPHLPRAMLLAERLGLKARGYPVKGSFSPAYYQREILLTLLARLGFTDAYSDPAR</sequence>
<dbReference type="Pfam" id="PF02698">
    <property type="entry name" value="DUF218"/>
    <property type="match status" value="1"/>
</dbReference>
<accession>A0A399F2G9</accession>
<dbReference type="EMBL" id="QWLA01000001">
    <property type="protein sequence ID" value="RIH89876.1"/>
    <property type="molecule type" value="Genomic_DNA"/>
</dbReference>
<dbReference type="Proteomes" id="UP000265341">
    <property type="component" value="Unassembled WGS sequence"/>
</dbReference>
<gene>
    <name evidence="2" type="ORF">Mrose_00101</name>
</gene>
<comment type="caution">
    <text evidence="2">The sequence shown here is derived from an EMBL/GenBank/DDBJ whole genome shotgun (WGS) entry which is preliminary data.</text>
</comment>
<protein>
    <recommendedName>
        <fullName evidence="1">DUF218 domain-containing protein</fullName>
    </recommendedName>
</protein>
<dbReference type="AlphaFoldDB" id="A0A399F2G9"/>
<dbReference type="Gene3D" id="3.40.50.620">
    <property type="entry name" value="HUPs"/>
    <property type="match status" value="1"/>
</dbReference>
<dbReference type="PANTHER" id="PTHR30336:SF20">
    <property type="entry name" value="DUF218 DOMAIN-CONTAINING PROTEIN"/>
    <property type="match status" value="1"/>
</dbReference>
<evidence type="ECO:0000313" key="3">
    <source>
        <dbReference type="Proteomes" id="UP000265341"/>
    </source>
</evidence>
<evidence type="ECO:0000259" key="1">
    <source>
        <dbReference type="Pfam" id="PF02698"/>
    </source>
</evidence>
<dbReference type="PANTHER" id="PTHR30336">
    <property type="entry name" value="INNER MEMBRANE PROTEIN, PROBABLE PERMEASE"/>
    <property type="match status" value="1"/>
</dbReference>
<evidence type="ECO:0000313" key="2">
    <source>
        <dbReference type="EMBL" id="RIH89876.1"/>
    </source>
</evidence>
<dbReference type="CDD" id="cd06259">
    <property type="entry name" value="YdcF-like"/>
    <property type="match status" value="1"/>
</dbReference>
<name>A0A399F2G9_9DEIN</name>
<proteinExistence type="predicted"/>
<dbReference type="InterPro" id="IPR003848">
    <property type="entry name" value="DUF218"/>
</dbReference>
<dbReference type="InterPro" id="IPR051599">
    <property type="entry name" value="Cell_Envelope_Assoc"/>
</dbReference>
<keyword evidence="3" id="KW-1185">Reference proteome</keyword>
<dbReference type="GO" id="GO:0005886">
    <property type="term" value="C:plasma membrane"/>
    <property type="evidence" value="ECO:0007669"/>
    <property type="project" value="TreeGrafter"/>
</dbReference>
<dbReference type="InterPro" id="IPR014729">
    <property type="entry name" value="Rossmann-like_a/b/a_fold"/>
</dbReference>
<organism evidence="2 3">
    <name type="scientific">Calidithermus roseus</name>
    <dbReference type="NCBI Taxonomy" id="1644118"/>
    <lineage>
        <taxon>Bacteria</taxon>
        <taxon>Thermotogati</taxon>
        <taxon>Deinococcota</taxon>
        <taxon>Deinococci</taxon>
        <taxon>Thermales</taxon>
        <taxon>Thermaceae</taxon>
        <taxon>Calidithermus</taxon>
    </lineage>
</organism>
<feature type="domain" description="DUF218" evidence="1">
    <location>
        <begin position="39"/>
        <end position="164"/>
    </location>
</feature>
<reference evidence="2 3" key="1">
    <citation type="submission" date="2018-08" db="EMBL/GenBank/DDBJ databases">
        <title>Meiothermus roseus NBRC 110900 genome sequencing project.</title>
        <authorList>
            <person name="Da Costa M.S."/>
            <person name="Albuquerque L."/>
            <person name="Raposo P."/>
            <person name="Froufe H.J.C."/>
            <person name="Barroso C.S."/>
            <person name="Egas C."/>
        </authorList>
    </citation>
    <scope>NUCLEOTIDE SEQUENCE [LARGE SCALE GENOMIC DNA]</scope>
    <source>
        <strain evidence="2 3">NBRC 110900</strain>
    </source>
</reference>